<dbReference type="Proteomes" id="UP001372244">
    <property type="component" value="Unassembled WGS sequence"/>
</dbReference>
<protein>
    <submittedName>
        <fullName evidence="2">Uncharacterized protein</fullName>
    </submittedName>
</protein>
<evidence type="ECO:0000313" key="3">
    <source>
        <dbReference type="Proteomes" id="UP001372244"/>
    </source>
</evidence>
<organism evidence="2 3">
    <name type="scientific">Corynebacterium marquesiae</name>
    <dbReference type="NCBI Taxonomy" id="2913503"/>
    <lineage>
        <taxon>Bacteria</taxon>
        <taxon>Bacillati</taxon>
        <taxon>Actinomycetota</taxon>
        <taxon>Actinomycetes</taxon>
        <taxon>Mycobacteriales</taxon>
        <taxon>Corynebacteriaceae</taxon>
        <taxon>Corynebacterium</taxon>
    </lineage>
</organism>
<name>A0ABU8P8K4_9CORY</name>
<dbReference type="EMBL" id="JBAHUZ010000024">
    <property type="protein sequence ID" value="MEJ4139301.1"/>
    <property type="molecule type" value="Genomic_DNA"/>
</dbReference>
<evidence type="ECO:0000313" key="2">
    <source>
        <dbReference type="EMBL" id="MEJ4139301.1"/>
    </source>
</evidence>
<evidence type="ECO:0000256" key="1">
    <source>
        <dbReference type="SAM" id="MobiDB-lite"/>
    </source>
</evidence>
<reference evidence="2 3" key="1">
    <citation type="submission" date="2024-02" db="EMBL/GenBank/DDBJ databases">
        <title>Whole genome sequencing and characterization of Corynebacterium isolated from the ocular surface of dry eye disease sufferers.</title>
        <authorList>
            <person name="Naqvi M."/>
        </authorList>
    </citation>
    <scope>NUCLEOTIDE SEQUENCE [LARGE SCALE GENOMIC DNA]</scope>
    <source>
        <strain evidence="2 3">PCR27</strain>
    </source>
</reference>
<accession>A0ABU8P8K4</accession>
<feature type="compositionally biased region" description="Polar residues" evidence="1">
    <location>
        <begin position="1"/>
        <end position="16"/>
    </location>
</feature>
<proteinExistence type="predicted"/>
<sequence length="144" mass="15727">MANLSQPAANASTSAPTEDFGVIPGTVESYNSTAEEILTEAAASKNLDTSVDSELSFFGNKGPYTIVSQWTDKNGKLVYLREKARAKTRTNTVYPFVLHKLQQNMRQKLSAPATAMNIACPWIIFPAQIGDLLRSAGKLKPQTY</sequence>
<gene>
    <name evidence="2" type="ORF">V5S76_09320</name>
</gene>
<feature type="region of interest" description="Disordered" evidence="1">
    <location>
        <begin position="1"/>
        <end position="22"/>
    </location>
</feature>
<keyword evidence="3" id="KW-1185">Reference proteome</keyword>
<dbReference type="RefSeq" id="WP_284836993.1">
    <property type="nucleotide sequence ID" value="NZ_JASPFW010000015.1"/>
</dbReference>
<comment type="caution">
    <text evidence="2">The sequence shown here is derived from an EMBL/GenBank/DDBJ whole genome shotgun (WGS) entry which is preliminary data.</text>
</comment>